<feature type="region of interest" description="Disordered" evidence="2">
    <location>
        <begin position="291"/>
        <end position="385"/>
    </location>
</feature>
<gene>
    <name evidence="3" type="ORF">ACEWY4_001632</name>
</gene>
<dbReference type="InterPro" id="IPR013745">
    <property type="entry name" value="Bit61/PRR5"/>
</dbReference>
<organism evidence="3 4">
    <name type="scientific">Coilia grayii</name>
    <name type="common">Gray's grenadier anchovy</name>
    <dbReference type="NCBI Taxonomy" id="363190"/>
    <lineage>
        <taxon>Eukaryota</taxon>
        <taxon>Metazoa</taxon>
        <taxon>Chordata</taxon>
        <taxon>Craniata</taxon>
        <taxon>Vertebrata</taxon>
        <taxon>Euteleostomi</taxon>
        <taxon>Actinopterygii</taxon>
        <taxon>Neopterygii</taxon>
        <taxon>Teleostei</taxon>
        <taxon>Clupei</taxon>
        <taxon>Clupeiformes</taxon>
        <taxon>Clupeoidei</taxon>
        <taxon>Engraulidae</taxon>
        <taxon>Coilinae</taxon>
        <taxon>Coilia</taxon>
    </lineage>
</organism>
<protein>
    <recommendedName>
        <fullName evidence="5">Proline-rich protein 5</fullName>
    </recommendedName>
</protein>
<sequence length="429" mass="45985">MSSGGDLCKSERTAAALEERSTQHRKAGANATWNSIHNAVIAVFQRKELGENELYTLNEGVRQLLKTELGSFFTEYLQNQLLTKGMVILRDKIRFYEGQKLLDSLAETWDFFFCDVLSMLQAIFYPVQGKEPSVRQLALLHFRNIITLNIKLEDALSRPRARVPPSITQMLLILQGVHESKGVTDDYLKLESLIQKVVSPYLGTHGLFSNDGSSTHCSCVLEKRLLRRWPKSMSDPPAKNPVVRSKSYNIPMLTPVVESDPEAGGLCGGASLGIRRHSIGEMTSCLEEPAFSEIGPSSQGSESGTHLCPDTPPSGGPPQRRGGGGGGGVEGGESPSPSLLPSPSPHLSGSGSGSGSFRLSGAVQQSPGGTKATPPSLTSVSSSPETVVDHILESLDSDPEGEGIFIDFPRRCSASSSSLGHEGGRQSVV</sequence>
<evidence type="ECO:0000256" key="2">
    <source>
        <dbReference type="SAM" id="MobiDB-lite"/>
    </source>
</evidence>
<accession>A0ABD1KTH7</accession>
<dbReference type="PANTHER" id="PTHR32428">
    <property type="entry name" value="TARGET OF RAPAMYCIN COMPLEX 2 SUBUNIT BIT61-RELATED"/>
    <property type="match status" value="1"/>
</dbReference>
<evidence type="ECO:0008006" key="5">
    <source>
        <dbReference type="Google" id="ProtNLM"/>
    </source>
</evidence>
<dbReference type="Pfam" id="PF08539">
    <property type="entry name" value="HbrB"/>
    <property type="match status" value="1"/>
</dbReference>
<feature type="compositionally biased region" description="Low complexity" evidence="2">
    <location>
        <begin position="373"/>
        <end position="385"/>
    </location>
</feature>
<feature type="compositionally biased region" description="Gly residues" evidence="2">
    <location>
        <begin position="321"/>
        <end position="331"/>
    </location>
</feature>
<evidence type="ECO:0000313" key="4">
    <source>
        <dbReference type="Proteomes" id="UP001591681"/>
    </source>
</evidence>
<dbReference type="InterPro" id="IPR016159">
    <property type="entry name" value="Cullin_repeat-like_dom_sf"/>
</dbReference>
<evidence type="ECO:0000256" key="1">
    <source>
        <dbReference type="ARBA" id="ARBA00010453"/>
    </source>
</evidence>
<comment type="caution">
    <text evidence="3">The sequence shown here is derived from an EMBL/GenBank/DDBJ whole genome shotgun (WGS) entry which is preliminary data.</text>
</comment>
<feature type="compositionally biased region" description="Low complexity" evidence="2">
    <location>
        <begin position="345"/>
        <end position="361"/>
    </location>
</feature>
<proteinExistence type="inferred from homology"/>
<dbReference type="AlphaFoldDB" id="A0ABD1KTH7"/>
<dbReference type="PANTHER" id="PTHR32428:SF4">
    <property type="entry name" value="PROLINE-RICH PROTEIN 5"/>
    <property type="match status" value="1"/>
</dbReference>
<dbReference type="SUPFAM" id="SSF74788">
    <property type="entry name" value="Cullin repeat-like"/>
    <property type="match status" value="1"/>
</dbReference>
<dbReference type="EMBL" id="JBHFQA010000002">
    <property type="protein sequence ID" value="KAL2102464.1"/>
    <property type="molecule type" value="Genomic_DNA"/>
</dbReference>
<reference evidence="3 4" key="1">
    <citation type="submission" date="2024-09" db="EMBL/GenBank/DDBJ databases">
        <title>A chromosome-level genome assembly of Gray's grenadier anchovy, Coilia grayii.</title>
        <authorList>
            <person name="Fu Z."/>
        </authorList>
    </citation>
    <scope>NUCLEOTIDE SEQUENCE [LARGE SCALE GENOMIC DNA]</scope>
    <source>
        <strain evidence="3">G4</strain>
        <tissue evidence="3">Muscle</tissue>
    </source>
</reference>
<comment type="similarity">
    <text evidence="1">Belongs to the PROTOR family.</text>
</comment>
<name>A0ABD1KTH7_9TELE</name>
<dbReference type="Proteomes" id="UP001591681">
    <property type="component" value="Unassembled WGS sequence"/>
</dbReference>
<evidence type="ECO:0000313" key="3">
    <source>
        <dbReference type="EMBL" id="KAL2102464.1"/>
    </source>
</evidence>
<feature type="compositionally biased region" description="Polar residues" evidence="2">
    <location>
        <begin position="295"/>
        <end position="304"/>
    </location>
</feature>
<keyword evidence="4" id="KW-1185">Reference proteome</keyword>